<dbReference type="Gene3D" id="2.40.50.100">
    <property type="match status" value="1"/>
</dbReference>
<dbReference type="OrthoDB" id="5293986at2"/>
<dbReference type="Pfam" id="PF01597">
    <property type="entry name" value="GCV_H"/>
    <property type="match status" value="1"/>
</dbReference>
<dbReference type="InterPro" id="IPR002930">
    <property type="entry name" value="GCV_H"/>
</dbReference>
<organism evidence="6">
    <name type="scientific">Acidithiobacillus sulfuriphilus</name>
    <dbReference type="NCBI Taxonomy" id="1867749"/>
    <lineage>
        <taxon>Bacteria</taxon>
        <taxon>Pseudomonadati</taxon>
        <taxon>Pseudomonadota</taxon>
        <taxon>Acidithiobacillia</taxon>
        <taxon>Acidithiobacillales</taxon>
        <taxon>Acidithiobacillaceae</taxon>
        <taxon>Acidithiobacillus</taxon>
    </lineage>
</organism>
<dbReference type="PROSITE" id="PS00189">
    <property type="entry name" value="LIPOYL"/>
    <property type="match status" value="1"/>
</dbReference>
<dbReference type="GO" id="GO:0009249">
    <property type="term" value="P:protein lipoylation"/>
    <property type="evidence" value="ECO:0007669"/>
    <property type="project" value="TreeGrafter"/>
</dbReference>
<gene>
    <name evidence="3 6" type="primary">gcvH</name>
    <name evidence="6" type="ORF">EC580_03650</name>
</gene>
<reference evidence="6" key="1">
    <citation type="submission" date="2018-10" db="EMBL/GenBank/DDBJ databases">
        <title>Acidithiobacillus sulfuriphilus sp. nov.: an extremely acidophilic sulfur-oxidizing chemolithotroph isolated from a neutral pH environment.</title>
        <authorList>
            <person name="Falagan C."/>
            <person name="Moya-Beltran A."/>
            <person name="Quatrini R."/>
            <person name="Johnson D.B."/>
        </authorList>
    </citation>
    <scope>NUCLEOTIDE SEQUENCE [LARGE SCALE GENOMIC DNA]</scope>
    <source>
        <strain evidence="6">CJ-2</strain>
    </source>
</reference>
<dbReference type="SUPFAM" id="SSF51230">
    <property type="entry name" value="Single hybrid motif"/>
    <property type="match status" value="1"/>
</dbReference>
<dbReference type="InterPro" id="IPR033753">
    <property type="entry name" value="GCV_H/Fam206"/>
</dbReference>
<dbReference type="GO" id="GO:0019464">
    <property type="term" value="P:glycine decarboxylation via glycine cleavage system"/>
    <property type="evidence" value="ECO:0007669"/>
    <property type="project" value="UniProtKB-UniRule"/>
</dbReference>
<dbReference type="InterPro" id="IPR003016">
    <property type="entry name" value="2-oxoA_DH_lipoyl-BS"/>
</dbReference>
<dbReference type="InterPro" id="IPR011053">
    <property type="entry name" value="Single_hybrid_motif"/>
</dbReference>
<name>A0A3M8RI25_9PROT</name>
<feature type="modified residue" description="N6-lipoyllysine" evidence="3 4">
    <location>
        <position position="65"/>
    </location>
</feature>
<evidence type="ECO:0000256" key="1">
    <source>
        <dbReference type="ARBA" id="ARBA00009249"/>
    </source>
</evidence>
<dbReference type="CDD" id="cd06848">
    <property type="entry name" value="GCS_H"/>
    <property type="match status" value="1"/>
</dbReference>
<comment type="subunit">
    <text evidence="3">The glycine cleavage system is composed of four proteins: P, T, L and H.</text>
</comment>
<proteinExistence type="inferred from homology"/>
<comment type="function">
    <text evidence="3">The glycine cleavage system catalyzes the degradation of glycine. The H protein shuttles the methylamine group of glycine from the P protein to the T protein.</text>
</comment>
<accession>A0A3M8RI25</accession>
<protein>
    <recommendedName>
        <fullName evidence="3">Glycine cleavage system H protein</fullName>
    </recommendedName>
</protein>
<comment type="caution">
    <text evidence="6">The sequence shown here is derived from an EMBL/GenBank/DDBJ whole genome shotgun (WGS) entry which is preliminary data.</text>
</comment>
<sequence>MSTVPENLRYAETHEWVEDIGGGRYRVGITDHAQELLGDLVFVELPALGSQIRAGNPCGVLESVKAAADLYAPISGTVAEVNEALGENPQWLNEDPHGRGWIMVVNADATAWDGLLDAAAYARIAEA</sequence>
<evidence type="ECO:0000259" key="5">
    <source>
        <dbReference type="PROSITE" id="PS50968"/>
    </source>
</evidence>
<dbReference type="InterPro" id="IPR017453">
    <property type="entry name" value="GCV_H_sub"/>
</dbReference>
<comment type="cofactor">
    <cofactor evidence="3">
        <name>(R)-lipoate</name>
        <dbReference type="ChEBI" id="CHEBI:83088"/>
    </cofactor>
    <text evidence="3">Binds 1 lipoyl cofactor covalently.</text>
</comment>
<evidence type="ECO:0000256" key="4">
    <source>
        <dbReference type="PIRSR" id="PIRSR617453-50"/>
    </source>
</evidence>
<dbReference type="PANTHER" id="PTHR11715:SF3">
    <property type="entry name" value="GLYCINE CLEAVAGE SYSTEM H PROTEIN-RELATED"/>
    <property type="match status" value="1"/>
</dbReference>
<feature type="domain" description="Lipoyl-binding" evidence="5">
    <location>
        <begin position="24"/>
        <end position="106"/>
    </location>
</feature>
<dbReference type="PROSITE" id="PS50968">
    <property type="entry name" value="BIOTINYL_LIPOYL"/>
    <property type="match status" value="1"/>
</dbReference>
<dbReference type="RefSeq" id="WP_123102278.1">
    <property type="nucleotide sequence ID" value="NZ_CP127527.1"/>
</dbReference>
<evidence type="ECO:0000256" key="2">
    <source>
        <dbReference type="ARBA" id="ARBA00022823"/>
    </source>
</evidence>
<dbReference type="PANTHER" id="PTHR11715">
    <property type="entry name" value="GLYCINE CLEAVAGE SYSTEM H PROTEIN"/>
    <property type="match status" value="1"/>
</dbReference>
<dbReference type="NCBIfam" id="TIGR00527">
    <property type="entry name" value="gcvH"/>
    <property type="match status" value="1"/>
</dbReference>
<dbReference type="GO" id="GO:0005960">
    <property type="term" value="C:glycine cleavage complex"/>
    <property type="evidence" value="ECO:0007669"/>
    <property type="project" value="InterPro"/>
</dbReference>
<keyword evidence="2 3" id="KW-0450">Lipoyl</keyword>
<evidence type="ECO:0000256" key="3">
    <source>
        <dbReference type="HAMAP-Rule" id="MF_00272"/>
    </source>
</evidence>
<dbReference type="AlphaFoldDB" id="A0A3M8RI25"/>
<dbReference type="NCBIfam" id="NF002270">
    <property type="entry name" value="PRK01202.1"/>
    <property type="match status" value="1"/>
</dbReference>
<dbReference type="InterPro" id="IPR000089">
    <property type="entry name" value="Biotin_lipoyl"/>
</dbReference>
<evidence type="ECO:0000313" key="6">
    <source>
        <dbReference type="EMBL" id="RNF67963.1"/>
    </source>
</evidence>
<comment type="similarity">
    <text evidence="1 3">Belongs to the GcvH family.</text>
</comment>
<dbReference type="GO" id="GO:0005829">
    <property type="term" value="C:cytosol"/>
    <property type="evidence" value="ECO:0007669"/>
    <property type="project" value="TreeGrafter"/>
</dbReference>
<dbReference type="EMBL" id="RIZI01000128">
    <property type="protein sequence ID" value="RNF67963.1"/>
    <property type="molecule type" value="Genomic_DNA"/>
</dbReference>
<dbReference type="HAMAP" id="MF_00272">
    <property type="entry name" value="GcvH"/>
    <property type="match status" value="1"/>
</dbReference>